<comment type="caution">
    <text evidence="1">The sequence shown here is derived from an EMBL/GenBank/DDBJ whole genome shotgun (WGS) entry which is preliminary data.</text>
</comment>
<gene>
    <name evidence="1" type="ORF">HYX28_06495</name>
</gene>
<evidence type="ECO:0000313" key="2">
    <source>
        <dbReference type="Proteomes" id="UP000779809"/>
    </source>
</evidence>
<protein>
    <submittedName>
        <fullName evidence="1">Uncharacterized protein</fullName>
    </submittedName>
</protein>
<evidence type="ECO:0000313" key="1">
    <source>
        <dbReference type="EMBL" id="MBI2678412.1"/>
    </source>
</evidence>
<dbReference type="Proteomes" id="UP000779809">
    <property type="component" value="Unassembled WGS sequence"/>
</dbReference>
<accession>A0A932A8H2</accession>
<name>A0A932A8H2_9BACT</name>
<proteinExistence type="predicted"/>
<dbReference type="EMBL" id="JACPNR010000008">
    <property type="protein sequence ID" value="MBI2678412.1"/>
    <property type="molecule type" value="Genomic_DNA"/>
</dbReference>
<dbReference type="AlphaFoldDB" id="A0A932A8H2"/>
<sequence>MTTWLKQIALAALLVAAILLAFTVPSMREAVLAPRADEECARIKLGSTREFVAKSSNYPVPPDQILLGPKQLIIVRQERTCMVEFDPLTLLVTRTESTYSGLSR</sequence>
<reference evidence="1" key="1">
    <citation type="submission" date="2020-07" db="EMBL/GenBank/DDBJ databases">
        <title>Huge and variable diversity of episymbiotic CPR bacteria and DPANN archaea in groundwater ecosystems.</title>
        <authorList>
            <person name="He C.Y."/>
            <person name="Keren R."/>
            <person name="Whittaker M."/>
            <person name="Farag I.F."/>
            <person name="Doudna J."/>
            <person name="Cate J.H.D."/>
            <person name="Banfield J.F."/>
        </authorList>
    </citation>
    <scope>NUCLEOTIDE SEQUENCE</scope>
    <source>
        <strain evidence="1">NC_groundwater_580_Pr5_B-0.1um_64_19</strain>
    </source>
</reference>
<organism evidence="1 2">
    <name type="scientific">Candidatus Korobacter versatilis</name>
    <dbReference type="NCBI Taxonomy" id="658062"/>
    <lineage>
        <taxon>Bacteria</taxon>
        <taxon>Pseudomonadati</taxon>
        <taxon>Acidobacteriota</taxon>
        <taxon>Terriglobia</taxon>
        <taxon>Terriglobales</taxon>
        <taxon>Candidatus Korobacteraceae</taxon>
        <taxon>Candidatus Korobacter</taxon>
    </lineage>
</organism>